<evidence type="ECO:0000313" key="3">
    <source>
        <dbReference type="EMBL" id="KUL01608.1"/>
    </source>
</evidence>
<feature type="transmembrane region" description="Helical" evidence="1">
    <location>
        <begin position="29"/>
        <end position="47"/>
    </location>
</feature>
<gene>
    <name evidence="2" type="ORF">XD82_1687</name>
    <name evidence="3" type="ORF">XE10_0972</name>
</gene>
<organism evidence="2 4">
    <name type="scientific">Methanoculleus marisnigri</name>
    <dbReference type="NCBI Taxonomy" id="2198"/>
    <lineage>
        <taxon>Archaea</taxon>
        <taxon>Methanobacteriati</taxon>
        <taxon>Methanobacteriota</taxon>
        <taxon>Stenosarchaea group</taxon>
        <taxon>Methanomicrobia</taxon>
        <taxon>Methanomicrobiales</taxon>
        <taxon>Methanomicrobiaceae</taxon>
        <taxon>Methanoculleus</taxon>
    </lineage>
</organism>
<dbReference type="Proteomes" id="UP000054598">
    <property type="component" value="Unassembled WGS sequence"/>
</dbReference>
<reference evidence="2" key="1">
    <citation type="journal article" date="2015" name="MBio">
        <title>Genome-resolved metagenomic analysis reveals roles for candidate phyla and other microbial community members in biogeochemical transformations in oil reservoirs.</title>
        <authorList>
            <person name="Hu P."/>
            <person name="Tom L."/>
            <person name="Singh A."/>
            <person name="Thomas B.C."/>
            <person name="Baker B.J."/>
            <person name="Piceno Y.M."/>
            <person name="Andersen G.L."/>
            <person name="Banfield J.F."/>
        </authorList>
    </citation>
    <scope>NUCLEOTIDE SEQUENCE [LARGE SCALE GENOMIC DNA]</scope>
    <source>
        <strain evidence="2">62_101</strain>
        <strain evidence="3">63_41</strain>
    </source>
</reference>
<keyword evidence="1" id="KW-1133">Transmembrane helix</keyword>
<dbReference type="EMBL" id="LGGD01000253">
    <property type="protein sequence ID" value="KUK60163.1"/>
    <property type="molecule type" value="Genomic_DNA"/>
</dbReference>
<keyword evidence="1" id="KW-0472">Membrane</keyword>
<accession>A0A101GKJ6</accession>
<feature type="transmembrane region" description="Helical" evidence="1">
    <location>
        <begin position="7"/>
        <end position="23"/>
    </location>
</feature>
<reference evidence="4 5" key="2">
    <citation type="journal article" date="2015" name="MBio">
        <title>Genome-Resolved Metagenomic Analysis Reveals Roles for Candidate Phyla and Other Microbial Community Members in Biogeochemical Transformations in Oil Reservoirs.</title>
        <authorList>
            <person name="Hu P."/>
            <person name="Tom L."/>
            <person name="Singh A."/>
            <person name="Thomas B.C."/>
            <person name="Baker B.J."/>
            <person name="Piceno Y.M."/>
            <person name="Andersen G.L."/>
            <person name="Banfield J.F."/>
        </authorList>
    </citation>
    <scope>NUCLEOTIDE SEQUENCE [LARGE SCALE GENOMIC DNA]</scope>
</reference>
<evidence type="ECO:0000256" key="1">
    <source>
        <dbReference type="SAM" id="Phobius"/>
    </source>
</evidence>
<keyword evidence="1" id="KW-0812">Transmembrane</keyword>
<evidence type="ECO:0000313" key="5">
    <source>
        <dbReference type="Proteomes" id="UP000054598"/>
    </source>
</evidence>
<comment type="caution">
    <text evidence="2">The sequence shown here is derived from an EMBL/GenBank/DDBJ whole genome shotgun (WGS) entry which is preliminary data.</text>
</comment>
<name>A0A101GKJ6_9EURY</name>
<evidence type="ECO:0000313" key="2">
    <source>
        <dbReference type="EMBL" id="KUK60163.1"/>
    </source>
</evidence>
<protein>
    <submittedName>
        <fullName evidence="2">Uncharacterized protein</fullName>
    </submittedName>
</protein>
<proteinExistence type="predicted"/>
<dbReference type="EMBL" id="LGHE01000095">
    <property type="protein sequence ID" value="KUL01608.1"/>
    <property type="molecule type" value="Genomic_DNA"/>
</dbReference>
<dbReference type="Proteomes" id="UP000054323">
    <property type="component" value="Unassembled WGS sequence"/>
</dbReference>
<dbReference type="PATRIC" id="fig|2198.3.peg.831"/>
<sequence>MRSQVRWGIALTVIGAVIAAIGIRFPFLLIYAVPLIVIGLALIVWRGREETIETIRE</sequence>
<dbReference type="AlphaFoldDB" id="A0A101GKJ6"/>
<evidence type="ECO:0000313" key="4">
    <source>
        <dbReference type="Proteomes" id="UP000054323"/>
    </source>
</evidence>